<protein>
    <submittedName>
        <fullName evidence="8">LysR family transcriptional regulator</fullName>
    </submittedName>
    <submittedName>
        <fullName evidence="7">Transcriptional regulator LysR</fullName>
    </submittedName>
</protein>
<dbReference type="InterPro" id="IPR005119">
    <property type="entry name" value="LysR_subst-bd"/>
</dbReference>
<gene>
    <name evidence="7" type="ORF">Abor_016_009</name>
    <name evidence="6" type="ORF">AcetOrient_orf02519</name>
    <name evidence="8" type="ORF">HK12_12530</name>
</gene>
<dbReference type="SUPFAM" id="SSF46785">
    <property type="entry name" value="Winged helix' DNA-binding domain"/>
    <property type="match status" value="1"/>
</dbReference>
<dbReference type="RefSeq" id="WP_048841180.1">
    <property type="nucleotide sequence ID" value="NZ_BAMX01000016.1"/>
</dbReference>
<dbReference type="EMBL" id="BAMX01000016">
    <property type="protein sequence ID" value="GAN66128.1"/>
    <property type="molecule type" value="Genomic_DNA"/>
</dbReference>
<reference evidence="8 10" key="2">
    <citation type="submission" date="2014-06" db="EMBL/GenBank/DDBJ databases">
        <authorList>
            <person name="Ju J."/>
            <person name="Zhang J."/>
        </authorList>
    </citation>
    <scope>NUCLEOTIDE SEQUENCE [LARGE SCALE GENOMIC DNA]</scope>
    <source>
        <strain evidence="8">DmW_045</strain>
    </source>
</reference>
<evidence type="ECO:0000256" key="4">
    <source>
        <dbReference type="ARBA" id="ARBA00023163"/>
    </source>
</evidence>
<keyword evidence="2" id="KW-0805">Transcription regulation</keyword>
<dbReference type="InterPro" id="IPR000847">
    <property type="entry name" value="LysR_HTH_N"/>
</dbReference>
<dbReference type="InterPro" id="IPR036390">
    <property type="entry name" value="WH_DNA-bd_sf"/>
</dbReference>
<dbReference type="SUPFAM" id="SSF53850">
    <property type="entry name" value="Periplasmic binding protein-like II"/>
    <property type="match status" value="1"/>
</dbReference>
<accession>A0A0D6NKJ8</accession>
<evidence type="ECO:0000256" key="3">
    <source>
        <dbReference type="ARBA" id="ARBA00023125"/>
    </source>
</evidence>
<organism evidence="8 10">
    <name type="scientific">Acetobacter orientalis</name>
    <dbReference type="NCBI Taxonomy" id="146474"/>
    <lineage>
        <taxon>Bacteria</taxon>
        <taxon>Pseudomonadati</taxon>
        <taxon>Pseudomonadota</taxon>
        <taxon>Alphaproteobacteria</taxon>
        <taxon>Acetobacterales</taxon>
        <taxon>Acetobacteraceae</taxon>
        <taxon>Acetobacter</taxon>
    </lineage>
</organism>
<sequence length="300" mass="33034">MPVFSRFLRYFMAVAHHGSIRKASDELHIAASAVDRQILQGERQLGTLLFERLPTGLRLTTAGELLLSSCKGWTRDLSTLTTQIDNLKGLRQGSADIVIPDALTKGFLPTLLGKLRATHPGITVNVHVRASKTMGEMLVSGQADLALMFNPAHMRELFVRSHKTIPLGFVTQPDHPIALMKEAQFSVCAEYPMVVPAAPLALWRPIELLEAETGIKIQAVSRADNIQMIKSLVGEGVGIGILSYLDAYDEINKGQLAFTPIHNKKLSPLSLCLCVDRSRQLSMAARLIISEVEQFFVQDL</sequence>
<dbReference type="PANTHER" id="PTHR30419:SF8">
    <property type="entry name" value="NITROGEN ASSIMILATION TRANSCRIPTIONAL ACTIVATOR-RELATED"/>
    <property type="match status" value="1"/>
</dbReference>
<evidence type="ECO:0000259" key="5">
    <source>
        <dbReference type="PROSITE" id="PS50931"/>
    </source>
</evidence>
<dbReference type="EMBL" id="JOMO01000055">
    <property type="protein sequence ID" value="OUI79712.1"/>
    <property type="molecule type" value="Genomic_DNA"/>
</dbReference>
<dbReference type="GO" id="GO:0003677">
    <property type="term" value="F:DNA binding"/>
    <property type="evidence" value="ECO:0007669"/>
    <property type="project" value="UniProtKB-KW"/>
</dbReference>
<evidence type="ECO:0000313" key="6">
    <source>
        <dbReference type="EMBL" id="BBC80028.1"/>
    </source>
</evidence>
<dbReference type="AlphaFoldDB" id="A0A251ZYI9"/>
<keyword evidence="3" id="KW-0238">DNA-binding</keyword>
<dbReference type="GO" id="GO:0005829">
    <property type="term" value="C:cytosol"/>
    <property type="evidence" value="ECO:0007669"/>
    <property type="project" value="TreeGrafter"/>
</dbReference>
<comment type="similarity">
    <text evidence="1">Belongs to the LysR transcriptional regulatory family.</text>
</comment>
<feature type="domain" description="HTH lysR-type" evidence="5">
    <location>
        <begin position="8"/>
        <end position="60"/>
    </location>
</feature>
<dbReference type="InterPro" id="IPR050950">
    <property type="entry name" value="HTH-type_LysR_regulators"/>
</dbReference>
<dbReference type="GeneID" id="76204277"/>
<evidence type="ECO:0000313" key="10">
    <source>
        <dbReference type="Proteomes" id="UP000194639"/>
    </source>
</evidence>
<proteinExistence type="inferred from homology"/>
<dbReference type="KEGG" id="aot:AcetOri_orf02519"/>
<evidence type="ECO:0000256" key="1">
    <source>
        <dbReference type="ARBA" id="ARBA00009437"/>
    </source>
</evidence>
<reference evidence="7 9" key="1">
    <citation type="submission" date="2012-11" db="EMBL/GenBank/DDBJ databases">
        <title>Whole genome sequence of Acetobacter orientalis 21F-2.</title>
        <authorList>
            <person name="Azuma Y."/>
            <person name="Higashiura N."/>
            <person name="Hirakawa H."/>
            <person name="Matsushita K."/>
        </authorList>
    </citation>
    <scope>NUCLEOTIDE SEQUENCE [LARGE SCALE GENOMIC DNA]</scope>
    <source>
        <strain evidence="7 9">21F-2</strain>
    </source>
</reference>
<dbReference type="Pfam" id="PF00126">
    <property type="entry name" value="HTH_1"/>
    <property type="match status" value="1"/>
</dbReference>
<keyword evidence="9" id="KW-1185">Reference proteome</keyword>
<dbReference type="STRING" id="1231341.Abor_016_009"/>
<accession>A0A251ZYI9</accession>
<dbReference type="PROSITE" id="PS50931">
    <property type="entry name" value="HTH_LYSR"/>
    <property type="match status" value="1"/>
</dbReference>
<dbReference type="Proteomes" id="UP000270034">
    <property type="component" value="Chromosome"/>
</dbReference>
<evidence type="ECO:0000313" key="7">
    <source>
        <dbReference type="EMBL" id="GAN66128.1"/>
    </source>
</evidence>
<evidence type="ECO:0000313" key="8">
    <source>
        <dbReference type="EMBL" id="OUI79712.1"/>
    </source>
</evidence>
<evidence type="ECO:0000313" key="11">
    <source>
        <dbReference type="Proteomes" id="UP000270034"/>
    </source>
</evidence>
<dbReference type="GO" id="GO:0003700">
    <property type="term" value="F:DNA-binding transcription factor activity"/>
    <property type="evidence" value="ECO:0007669"/>
    <property type="project" value="InterPro"/>
</dbReference>
<evidence type="ECO:0000313" key="9">
    <source>
        <dbReference type="Proteomes" id="UP000032670"/>
    </source>
</evidence>
<keyword evidence="4" id="KW-0804">Transcription</keyword>
<reference evidence="6 11" key="3">
    <citation type="submission" date="2018-02" db="EMBL/GenBank/DDBJ databases">
        <title>Acetobacter orientalis genome.</title>
        <authorList>
            <person name="Nakashima N."/>
            <person name="Tamura T."/>
        </authorList>
    </citation>
    <scope>NUCLEOTIDE SEQUENCE [LARGE SCALE GENOMIC DNA]</scope>
    <source>
        <strain evidence="6 11">FAN1</strain>
    </source>
</reference>
<dbReference type="Proteomes" id="UP000194639">
    <property type="component" value="Unassembled WGS sequence"/>
</dbReference>
<dbReference type="Gene3D" id="1.10.10.10">
    <property type="entry name" value="Winged helix-like DNA-binding domain superfamily/Winged helix DNA-binding domain"/>
    <property type="match status" value="1"/>
</dbReference>
<dbReference type="InterPro" id="IPR036388">
    <property type="entry name" value="WH-like_DNA-bd_sf"/>
</dbReference>
<dbReference type="EMBL" id="AP018515">
    <property type="protein sequence ID" value="BBC80028.1"/>
    <property type="molecule type" value="Genomic_DNA"/>
</dbReference>
<evidence type="ECO:0000256" key="2">
    <source>
        <dbReference type="ARBA" id="ARBA00023015"/>
    </source>
</evidence>
<dbReference type="PANTHER" id="PTHR30419">
    <property type="entry name" value="HTH-TYPE TRANSCRIPTIONAL REGULATOR YBHD"/>
    <property type="match status" value="1"/>
</dbReference>
<dbReference type="Proteomes" id="UP000032670">
    <property type="component" value="Unassembled WGS sequence"/>
</dbReference>
<dbReference type="Pfam" id="PF03466">
    <property type="entry name" value="LysR_substrate"/>
    <property type="match status" value="1"/>
</dbReference>
<name>A0A251ZYI9_9PROT</name>
<dbReference type="Gene3D" id="3.40.190.290">
    <property type="match status" value="1"/>
</dbReference>